<accession>A0ABT2DSK3</accession>
<evidence type="ECO:0000259" key="11">
    <source>
        <dbReference type="PROSITE" id="PS50146"/>
    </source>
</evidence>
<dbReference type="PANTHER" id="PTHR12358">
    <property type="entry name" value="SPHINGOSINE KINASE"/>
    <property type="match status" value="1"/>
</dbReference>
<keyword evidence="5" id="KW-0547">Nucleotide-binding</keyword>
<dbReference type="NCBIfam" id="TIGR00147">
    <property type="entry name" value="YegS/Rv2252/BmrU family lipid kinase"/>
    <property type="match status" value="1"/>
</dbReference>
<dbReference type="PANTHER" id="PTHR12358:SF54">
    <property type="entry name" value="SPHINGOSINE KINASE RELATED PROTEIN"/>
    <property type="match status" value="1"/>
</dbReference>
<comment type="caution">
    <text evidence="12">The sequence shown here is derived from an EMBL/GenBank/DDBJ whole genome shotgun (WGS) entry which is preliminary data.</text>
</comment>
<keyword evidence="4" id="KW-0808">Transferase</keyword>
<evidence type="ECO:0000313" key="12">
    <source>
        <dbReference type="EMBL" id="MCS1397837.1"/>
    </source>
</evidence>
<evidence type="ECO:0000256" key="10">
    <source>
        <dbReference type="ARBA" id="ARBA00023264"/>
    </source>
</evidence>
<keyword evidence="9" id="KW-0594">Phospholipid biosynthesis</keyword>
<protein>
    <submittedName>
        <fullName evidence="12">Diacylglycerol kinase family lipid kinase</fullName>
    </submittedName>
</protein>
<evidence type="ECO:0000256" key="2">
    <source>
        <dbReference type="ARBA" id="ARBA00005983"/>
    </source>
</evidence>
<dbReference type="InterPro" id="IPR045540">
    <property type="entry name" value="YegS/DAGK_C"/>
</dbReference>
<dbReference type="RefSeq" id="WP_012295707.1">
    <property type="nucleotide sequence ID" value="NZ_JANTOO010000018.1"/>
</dbReference>
<evidence type="ECO:0000313" key="13">
    <source>
        <dbReference type="Proteomes" id="UP001525021"/>
    </source>
</evidence>
<keyword evidence="6 12" id="KW-0418">Kinase</keyword>
<feature type="domain" description="DAGKc" evidence="11">
    <location>
        <begin position="1"/>
        <end position="131"/>
    </location>
</feature>
<dbReference type="SMART" id="SM00046">
    <property type="entry name" value="DAGKc"/>
    <property type="match status" value="1"/>
</dbReference>
<proteinExistence type="inferred from homology"/>
<name>A0ABT2DSK3_9BACI</name>
<evidence type="ECO:0000256" key="9">
    <source>
        <dbReference type="ARBA" id="ARBA00023209"/>
    </source>
</evidence>
<dbReference type="SUPFAM" id="SSF111331">
    <property type="entry name" value="NAD kinase/diacylglycerol kinase-like"/>
    <property type="match status" value="1"/>
</dbReference>
<gene>
    <name evidence="12" type="ORF">NXZ79_17655</name>
</gene>
<reference evidence="12 13" key="1">
    <citation type="submission" date="2022-08" db="EMBL/GenBank/DDBJ databases">
        <title>Lysinibacillus sequencing.</title>
        <authorList>
            <person name="Dunlap C."/>
        </authorList>
    </citation>
    <scope>NUCLEOTIDE SEQUENCE [LARGE SCALE GENOMIC DNA]</scope>
    <source>
        <strain evidence="12 13">PB211</strain>
    </source>
</reference>
<dbReference type="GO" id="GO:0016301">
    <property type="term" value="F:kinase activity"/>
    <property type="evidence" value="ECO:0007669"/>
    <property type="project" value="UniProtKB-KW"/>
</dbReference>
<dbReference type="Gene3D" id="2.60.200.40">
    <property type="match status" value="1"/>
</dbReference>
<comment type="similarity">
    <text evidence="2">Belongs to the diacylglycerol/lipid kinase family.</text>
</comment>
<keyword evidence="7" id="KW-0067">ATP-binding</keyword>
<evidence type="ECO:0000256" key="6">
    <source>
        <dbReference type="ARBA" id="ARBA00022777"/>
    </source>
</evidence>
<evidence type="ECO:0000256" key="7">
    <source>
        <dbReference type="ARBA" id="ARBA00022840"/>
    </source>
</evidence>
<comment type="cofactor">
    <cofactor evidence="1">
        <name>Mg(2+)</name>
        <dbReference type="ChEBI" id="CHEBI:18420"/>
    </cofactor>
</comment>
<organism evidence="12 13">
    <name type="scientific">Lysinibacillus pinottii</name>
    <dbReference type="NCBI Taxonomy" id="2973932"/>
    <lineage>
        <taxon>Bacteria</taxon>
        <taxon>Bacillati</taxon>
        <taxon>Bacillota</taxon>
        <taxon>Bacilli</taxon>
        <taxon>Bacillales</taxon>
        <taxon>Bacillaceae</taxon>
        <taxon>Lysinibacillus</taxon>
    </lineage>
</organism>
<dbReference type="Gene3D" id="3.40.50.10330">
    <property type="entry name" value="Probable inorganic polyphosphate/atp-NAD kinase, domain 1"/>
    <property type="match status" value="1"/>
</dbReference>
<dbReference type="InterPro" id="IPR050187">
    <property type="entry name" value="Lipid_Phosphate_FormReg"/>
</dbReference>
<dbReference type="EMBL" id="JANTOO010000018">
    <property type="protein sequence ID" value="MCS1397837.1"/>
    <property type="molecule type" value="Genomic_DNA"/>
</dbReference>
<dbReference type="InterPro" id="IPR016064">
    <property type="entry name" value="NAD/diacylglycerol_kinase_sf"/>
</dbReference>
<keyword evidence="13" id="KW-1185">Reference proteome</keyword>
<evidence type="ECO:0000256" key="3">
    <source>
        <dbReference type="ARBA" id="ARBA00022516"/>
    </source>
</evidence>
<evidence type="ECO:0000256" key="4">
    <source>
        <dbReference type="ARBA" id="ARBA00022679"/>
    </source>
</evidence>
<keyword evidence="10" id="KW-1208">Phospholipid metabolism</keyword>
<dbReference type="InterPro" id="IPR017438">
    <property type="entry name" value="ATP-NAD_kinase_N"/>
</dbReference>
<dbReference type="InterPro" id="IPR005218">
    <property type="entry name" value="Diacylglycerol/lipid_kinase"/>
</dbReference>
<dbReference type="Pfam" id="PF00781">
    <property type="entry name" value="DAGK_cat"/>
    <property type="match status" value="1"/>
</dbReference>
<evidence type="ECO:0000256" key="5">
    <source>
        <dbReference type="ARBA" id="ARBA00022741"/>
    </source>
</evidence>
<evidence type="ECO:0000256" key="1">
    <source>
        <dbReference type="ARBA" id="ARBA00001946"/>
    </source>
</evidence>
<dbReference type="PROSITE" id="PS50146">
    <property type="entry name" value="DAGK"/>
    <property type="match status" value="1"/>
</dbReference>
<evidence type="ECO:0000256" key="8">
    <source>
        <dbReference type="ARBA" id="ARBA00023098"/>
    </source>
</evidence>
<dbReference type="Pfam" id="PF19279">
    <property type="entry name" value="YegS_C"/>
    <property type="match status" value="1"/>
</dbReference>
<dbReference type="InterPro" id="IPR001206">
    <property type="entry name" value="Diacylglycerol_kinase_cat_dom"/>
</dbReference>
<keyword evidence="8" id="KW-0443">Lipid metabolism</keyword>
<dbReference type="Proteomes" id="UP001525021">
    <property type="component" value="Unassembled WGS sequence"/>
</dbReference>
<sequence length="312" mass="35336">MQILFIVNEAAGNGKGKKVWTQLQKHLTIDYQVTFTEYEGHGREIAKQWVLQQLNPKLLIVVGGDGTIHEVFSAVVHNELLVLGVVRAGSGNDFARSFPTFYNAQQIEDYVMASTMAYTQIDAGNIQLSDSWDEFFVNNAGIGFDAYVTKSINTSRLKFYLNKLGLGKLSYAVAVIRGLFSFKCFNVTIRSDHQEWQFQRAWFVAMCNQPYFGGGMKISPAAKADDGRMDITIVHDISRLKLLLIFVTVFFERHTKFKEITFLQGQHFDIIVNDDHKVDCHMDGNYSGRVHQGTTIHCTVQQKAWNITTKSS</sequence>
<keyword evidence="3" id="KW-0444">Lipid biosynthesis</keyword>